<dbReference type="EMBL" id="LKEV01000001">
    <property type="protein sequence ID" value="KQB87465.1"/>
    <property type="molecule type" value="Genomic_DNA"/>
</dbReference>
<comment type="caution">
    <text evidence="1">The sequence shown here is derived from an EMBL/GenBank/DDBJ whole genome shotgun (WGS) entry which is preliminary data.</text>
</comment>
<protein>
    <submittedName>
        <fullName evidence="1">Uncharacterized protein</fullName>
    </submittedName>
</protein>
<dbReference type="PATRIC" id="fig|1544413.3.peg.529"/>
<gene>
    <name evidence="1" type="ORF">Clow_00524</name>
</gene>
<name>A0A0Q0ZBQ8_9CORY</name>
<dbReference type="STRING" id="1544413.Clow_00524"/>
<dbReference type="AlphaFoldDB" id="A0A0Q0ZBQ8"/>
<evidence type="ECO:0000313" key="1">
    <source>
        <dbReference type="EMBL" id="KQB87465.1"/>
    </source>
</evidence>
<evidence type="ECO:0000313" key="2">
    <source>
        <dbReference type="Proteomes" id="UP000050488"/>
    </source>
</evidence>
<reference evidence="1 2" key="1">
    <citation type="submission" date="2015-10" db="EMBL/GenBank/DDBJ databases">
        <title>Corynebacteirum lowii and Corynebacterium oculi species nova, derived from human clinical disease and and emended description of Corynebacterium mastiditis.</title>
        <authorList>
            <person name="Bernard K."/>
            <person name="Pacheco A.L."/>
            <person name="Mcdougall C."/>
            <person name="Burtx T."/>
            <person name="Weibe D."/>
            <person name="Tyler S."/>
            <person name="Olson A.B."/>
            <person name="Cnockaert M."/>
            <person name="Eguchi H."/>
            <person name="Kuwahara T."/>
            <person name="Nakayama-Imaohji H."/>
            <person name="Boudewijins M."/>
            <person name="Van Hoecke F."/>
            <person name="Bernier A.-M."/>
            <person name="Vandamme P."/>
        </authorList>
    </citation>
    <scope>NUCLEOTIDE SEQUENCE [LARGE SCALE GENOMIC DNA]</scope>
    <source>
        <strain evidence="1 2">NML 130206</strain>
    </source>
</reference>
<keyword evidence="2" id="KW-1185">Reference proteome</keyword>
<organism evidence="1 2">
    <name type="scientific">Corynebacterium lowii</name>
    <dbReference type="NCBI Taxonomy" id="1544413"/>
    <lineage>
        <taxon>Bacteria</taxon>
        <taxon>Bacillati</taxon>
        <taxon>Actinomycetota</taxon>
        <taxon>Actinomycetes</taxon>
        <taxon>Mycobacteriales</taxon>
        <taxon>Corynebacteriaceae</taxon>
        <taxon>Corynebacterium</taxon>
    </lineage>
</organism>
<dbReference type="RefSeq" id="WP_055175769.1">
    <property type="nucleotide sequence ID" value="NZ_JAUSQY010000001.1"/>
</dbReference>
<dbReference type="Proteomes" id="UP000050488">
    <property type="component" value="Unassembled WGS sequence"/>
</dbReference>
<proteinExistence type="predicted"/>
<sequence length="65" mass="8053">MNNKNEPVAGNFFDATDAELVSLLMADPKQYFRKYPNPAWELRALDELEPWRKRRKERKRRWWWS</sequence>
<accession>A0A0Q0ZBQ8</accession>